<dbReference type="eggNOG" id="COG0697">
    <property type="taxonomic scope" value="Bacteria"/>
</dbReference>
<feature type="transmembrane region" description="Helical" evidence="1">
    <location>
        <begin position="64"/>
        <end position="87"/>
    </location>
</feature>
<dbReference type="EMBL" id="CM001368">
    <property type="protein sequence ID" value="EHJ48257.1"/>
    <property type="molecule type" value="Genomic_DNA"/>
</dbReference>
<feature type="transmembrane region" description="Helical" evidence="1">
    <location>
        <begin position="155"/>
        <end position="176"/>
    </location>
</feature>
<keyword evidence="1" id="KW-0812">Transmembrane</keyword>
<dbReference type="Proteomes" id="UP000004662">
    <property type="component" value="Chromosome"/>
</dbReference>
<feature type="transmembrane region" description="Helical" evidence="1">
    <location>
        <begin position="99"/>
        <end position="120"/>
    </location>
</feature>
<name>G7QAA6_9BACT</name>
<feature type="transmembrane region" description="Helical" evidence="1">
    <location>
        <begin position="127"/>
        <end position="143"/>
    </location>
</feature>
<feature type="transmembrane region" description="Helical" evidence="1">
    <location>
        <begin position="197"/>
        <end position="217"/>
    </location>
</feature>
<feature type="transmembrane region" description="Helical" evidence="1">
    <location>
        <begin position="32"/>
        <end position="52"/>
    </location>
</feature>
<protein>
    <recommendedName>
        <fullName evidence="4">Multidrug resistance efflux transporter family protein</fullName>
    </recommendedName>
</protein>
<keyword evidence="1" id="KW-0472">Membrane</keyword>
<dbReference type="OrthoDB" id="3457556at2"/>
<evidence type="ECO:0008006" key="4">
    <source>
        <dbReference type="Google" id="ProtNLM"/>
    </source>
</evidence>
<keyword evidence="1" id="KW-1133">Transmembrane helix</keyword>
<dbReference type="RefSeq" id="WP_009181634.1">
    <property type="nucleotide sequence ID" value="NZ_CM001368.1"/>
</dbReference>
<evidence type="ECO:0000256" key="1">
    <source>
        <dbReference type="SAM" id="Phobius"/>
    </source>
</evidence>
<evidence type="ECO:0000313" key="2">
    <source>
        <dbReference type="EMBL" id="EHJ48257.1"/>
    </source>
</evidence>
<dbReference type="AlphaFoldDB" id="G7QAA6"/>
<evidence type="ECO:0000313" key="3">
    <source>
        <dbReference type="Proteomes" id="UP000004662"/>
    </source>
</evidence>
<feature type="transmembrane region" description="Helical" evidence="1">
    <location>
        <begin position="289"/>
        <end position="307"/>
    </location>
</feature>
<keyword evidence="3" id="KW-1185">Reference proteome</keyword>
<dbReference type="InterPro" id="IPR032713">
    <property type="entry name" value="EmrE"/>
</dbReference>
<gene>
    <name evidence="2" type="ORF">DFW101_2252</name>
</gene>
<sequence>MFRLVWLGALAALFFSTTFVLNRSMSLSGGHWVWSASLRYAFMLPILLAWTLGTGGPRAVGRAFGLFAAHPVFWTVAGSVGFGVFYAGVTLASVFSPGWVVATTWQATILATPLVLALLGRAVPRKGLAFTALIFCGIVLVNLEQARNAPDVGSLLGIAAVLVAAVAYPLGNQLVWEARHGGGGRIPRIDQPALDAGRTPTLLLTIGSIPFWLVLVAVTRPPAPSPDQVLQTGLVALFSGVIATSIFLRARSRAKNAYELAATDATQSLEVVFSLLGETLLLAGPWPGPLGAAGIALAVTGLVLYVCRQV</sequence>
<proteinExistence type="predicted"/>
<reference evidence="3" key="1">
    <citation type="journal article" date="2015" name="Genome Announc.">
        <title>High-Quality Draft Genome Sequence of Desulfovibrio carbinoliphilus FW-101-2B, an Organic Acid-Oxidizing Sulfate-Reducing Bacterium Isolated from Uranium(VI)-Contaminated Groundwater.</title>
        <authorList>
            <person name="Ramsay B.D."/>
            <person name="Hwang C."/>
            <person name="Woo H.L."/>
            <person name="Carroll S.L."/>
            <person name="Lucas S."/>
            <person name="Han J."/>
            <person name="Lapidus A.L."/>
            <person name="Cheng J.F."/>
            <person name="Goodwin L.A."/>
            <person name="Pitluck S."/>
            <person name="Peters L."/>
            <person name="Chertkov O."/>
            <person name="Held B."/>
            <person name="Detter J.C."/>
            <person name="Han C.S."/>
            <person name="Tapia R."/>
            <person name="Land M.L."/>
            <person name="Hauser L.J."/>
            <person name="Kyrpides N.C."/>
            <person name="Ivanova N.N."/>
            <person name="Mikhailova N."/>
            <person name="Pagani I."/>
            <person name="Woyke T."/>
            <person name="Arkin A.P."/>
            <person name="Dehal P."/>
            <person name="Chivian D."/>
            <person name="Criddle C.S."/>
            <person name="Wu W."/>
            <person name="Chakraborty R."/>
            <person name="Hazen T.C."/>
            <person name="Fields M.W."/>
        </authorList>
    </citation>
    <scope>NUCLEOTIDE SEQUENCE [LARGE SCALE GENOMIC DNA]</scope>
    <source>
        <strain evidence="3">FW-101-2B</strain>
    </source>
</reference>
<accession>G7QAA6</accession>
<feature type="transmembrane region" description="Helical" evidence="1">
    <location>
        <begin position="260"/>
        <end position="283"/>
    </location>
</feature>
<organism evidence="2 3">
    <name type="scientific">Solidesulfovibrio carbinoliphilus subsp. oakridgensis</name>
    <dbReference type="NCBI Taxonomy" id="694327"/>
    <lineage>
        <taxon>Bacteria</taxon>
        <taxon>Pseudomonadati</taxon>
        <taxon>Thermodesulfobacteriota</taxon>
        <taxon>Desulfovibrionia</taxon>
        <taxon>Desulfovibrionales</taxon>
        <taxon>Desulfovibrionaceae</taxon>
        <taxon>Solidesulfovibrio</taxon>
    </lineage>
</organism>
<dbReference type="STRING" id="694327.DFW101_2252"/>
<dbReference type="HOGENOM" id="CLU_054358_0_0_7"/>
<feature type="transmembrane region" description="Helical" evidence="1">
    <location>
        <begin position="229"/>
        <end position="248"/>
    </location>
</feature>
<dbReference type="Pfam" id="PF13536">
    <property type="entry name" value="EmrE"/>
    <property type="match status" value="1"/>
</dbReference>